<feature type="domain" description="ABC transporter" evidence="5">
    <location>
        <begin position="2"/>
        <end position="259"/>
    </location>
</feature>
<dbReference type="RefSeq" id="WP_157022823.1">
    <property type="nucleotide sequence ID" value="NZ_WQLV01000007.1"/>
</dbReference>
<evidence type="ECO:0000313" key="7">
    <source>
        <dbReference type="Proteomes" id="UP000478892"/>
    </source>
</evidence>
<dbReference type="InterPro" id="IPR013563">
    <property type="entry name" value="Oligopep_ABC_C"/>
</dbReference>
<evidence type="ECO:0000256" key="1">
    <source>
        <dbReference type="ARBA" id="ARBA00004417"/>
    </source>
</evidence>
<dbReference type="GO" id="GO:0016887">
    <property type="term" value="F:ATP hydrolysis activity"/>
    <property type="evidence" value="ECO:0007669"/>
    <property type="project" value="InterPro"/>
</dbReference>
<accession>A0A6L6WJ26</accession>
<protein>
    <submittedName>
        <fullName evidence="6">ATP-binding cassette domain-containing protein</fullName>
    </submittedName>
</protein>
<dbReference type="InterPro" id="IPR003593">
    <property type="entry name" value="AAA+_ATPase"/>
</dbReference>
<keyword evidence="3" id="KW-0547">Nucleotide-binding</keyword>
<dbReference type="SMART" id="SM00382">
    <property type="entry name" value="AAA"/>
    <property type="match status" value="1"/>
</dbReference>
<proteinExistence type="predicted"/>
<dbReference type="PANTHER" id="PTHR43776">
    <property type="entry name" value="TRANSPORT ATP-BINDING PROTEIN"/>
    <property type="match status" value="1"/>
</dbReference>
<dbReference type="CDD" id="cd03257">
    <property type="entry name" value="ABC_NikE_OppD_transporters"/>
    <property type="match status" value="1"/>
</dbReference>
<keyword evidence="2" id="KW-0813">Transport</keyword>
<comment type="caution">
    <text evidence="6">The sequence shown here is derived from an EMBL/GenBank/DDBJ whole genome shotgun (WGS) entry which is preliminary data.</text>
</comment>
<dbReference type="NCBIfam" id="TIGR01727">
    <property type="entry name" value="oligo_HPY"/>
    <property type="match status" value="1"/>
</dbReference>
<dbReference type="Pfam" id="PF08352">
    <property type="entry name" value="oligo_HPY"/>
    <property type="match status" value="1"/>
</dbReference>
<dbReference type="FunFam" id="3.40.50.300:FF:000016">
    <property type="entry name" value="Oligopeptide ABC transporter ATP-binding component"/>
    <property type="match status" value="1"/>
</dbReference>
<dbReference type="InterPro" id="IPR027417">
    <property type="entry name" value="P-loop_NTPase"/>
</dbReference>
<sequence length="337" mass="37166">MIKVENLSKHYPISRSFRDVLRGREGIKLRAVDGVDFSVSAGEVMGLVGESGCGKSTLARLLVGLEAPTIGDVYFGEDSAITLKDQDRRAFHRRVQMVFQDPYGSLNPQHKIGEIVTRPLIYQRAKKSLNEVHQLAITALEEAGLTPPSDYLEKFPHQLSGGQRQRVCIARAIVLAPELLVADEPISMLDVSIKWGIIQLLKKLVQDRNLAMVYITHDLSSAASICDRLAVMYLGQIVECGPTLELINNPQHPYTRALLASTPKIDPDLRREAAQIKGAIPNAADMPSGCRFHPRCPVAQPECARTVPPTLRNGEHQAACRYSFADLDDACPNEVVQ</sequence>
<evidence type="ECO:0000256" key="2">
    <source>
        <dbReference type="ARBA" id="ARBA00022448"/>
    </source>
</evidence>
<dbReference type="SUPFAM" id="SSF52540">
    <property type="entry name" value="P-loop containing nucleoside triphosphate hydrolases"/>
    <property type="match status" value="1"/>
</dbReference>
<dbReference type="Pfam" id="PF00005">
    <property type="entry name" value="ABC_tran"/>
    <property type="match status" value="1"/>
</dbReference>
<dbReference type="Gene3D" id="3.40.50.300">
    <property type="entry name" value="P-loop containing nucleotide triphosphate hydrolases"/>
    <property type="match status" value="1"/>
</dbReference>
<evidence type="ECO:0000256" key="3">
    <source>
        <dbReference type="ARBA" id="ARBA00022741"/>
    </source>
</evidence>
<dbReference type="InterPro" id="IPR017871">
    <property type="entry name" value="ABC_transporter-like_CS"/>
</dbReference>
<keyword evidence="7" id="KW-1185">Reference proteome</keyword>
<dbReference type="PROSITE" id="PS00211">
    <property type="entry name" value="ABC_TRANSPORTER_1"/>
    <property type="match status" value="1"/>
</dbReference>
<dbReference type="EMBL" id="WQLV01000007">
    <property type="protein sequence ID" value="MVO16585.1"/>
    <property type="molecule type" value="Genomic_DNA"/>
</dbReference>
<dbReference type="InterPro" id="IPR003439">
    <property type="entry name" value="ABC_transporter-like_ATP-bd"/>
</dbReference>
<dbReference type="PROSITE" id="PS50893">
    <property type="entry name" value="ABC_TRANSPORTER_2"/>
    <property type="match status" value="1"/>
</dbReference>
<comment type="subcellular location">
    <subcellularLocation>
        <location evidence="1">Cell inner membrane</location>
        <topology evidence="1">Peripheral membrane protein</topology>
    </subcellularLocation>
</comment>
<evidence type="ECO:0000259" key="5">
    <source>
        <dbReference type="PROSITE" id="PS50893"/>
    </source>
</evidence>
<evidence type="ECO:0000313" key="6">
    <source>
        <dbReference type="EMBL" id="MVO16585.1"/>
    </source>
</evidence>
<dbReference type="Proteomes" id="UP000478892">
    <property type="component" value="Unassembled WGS sequence"/>
</dbReference>
<dbReference type="GO" id="GO:0015833">
    <property type="term" value="P:peptide transport"/>
    <property type="evidence" value="ECO:0007669"/>
    <property type="project" value="InterPro"/>
</dbReference>
<keyword evidence="4 6" id="KW-0067">ATP-binding</keyword>
<dbReference type="GO" id="GO:0055085">
    <property type="term" value="P:transmembrane transport"/>
    <property type="evidence" value="ECO:0007669"/>
    <property type="project" value="UniProtKB-ARBA"/>
</dbReference>
<dbReference type="GO" id="GO:0005886">
    <property type="term" value="C:plasma membrane"/>
    <property type="evidence" value="ECO:0007669"/>
    <property type="project" value="UniProtKB-SubCell"/>
</dbReference>
<dbReference type="AlphaFoldDB" id="A0A6L6WJ26"/>
<dbReference type="GO" id="GO:0005524">
    <property type="term" value="F:ATP binding"/>
    <property type="evidence" value="ECO:0007669"/>
    <property type="project" value="UniProtKB-KW"/>
</dbReference>
<gene>
    <name evidence="6" type="ORF">GO984_12270</name>
</gene>
<reference evidence="6 7" key="1">
    <citation type="submission" date="2019-12" db="EMBL/GenBank/DDBJ databases">
        <authorList>
            <person name="Zhang Y.-J."/>
        </authorList>
    </citation>
    <scope>NUCLEOTIDE SEQUENCE [LARGE SCALE GENOMIC DNA]</scope>
    <source>
        <strain evidence="6 7">CY05</strain>
    </source>
</reference>
<dbReference type="InterPro" id="IPR050319">
    <property type="entry name" value="ABC_transp_ATP-bind"/>
</dbReference>
<evidence type="ECO:0000256" key="4">
    <source>
        <dbReference type="ARBA" id="ARBA00022840"/>
    </source>
</evidence>
<organism evidence="6 7">
    <name type="scientific">Parasedimentitalea huanghaiensis</name>
    <dbReference type="NCBI Taxonomy" id="2682100"/>
    <lineage>
        <taxon>Bacteria</taxon>
        <taxon>Pseudomonadati</taxon>
        <taxon>Pseudomonadota</taxon>
        <taxon>Alphaproteobacteria</taxon>
        <taxon>Rhodobacterales</taxon>
        <taxon>Paracoccaceae</taxon>
        <taxon>Parasedimentitalea</taxon>
    </lineage>
</organism>
<name>A0A6L6WJ26_9RHOB</name>